<evidence type="ECO:0008006" key="4">
    <source>
        <dbReference type="Google" id="ProtNLM"/>
    </source>
</evidence>
<reference evidence="2 3" key="1">
    <citation type="journal article" date="2021" name="Arch. Microbiol.">
        <title>Myceligenerans indicum sp. nov., an actinobacterium isolated from mangrove sediment of Sundarbans, India.</title>
        <authorList>
            <person name="Asha K."/>
            <person name="Bhadury P."/>
        </authorList>
    </citation>
    <scope>NUCLEOTIDE SEQUENCE [LARGE SCALE GENOMIC DNA]</scope>
    <source>
        <strain evidence="2 3">I2</strain>
    </source>
</reference>
<dbReference type="Proteomes" id="UP000675409">
    <property type="component" value="Unassembled WGS sequence"/>
</dbReference>
<dbReference type="InterPro" id="IPR038765">
    <property type="entry name" value="Papain-like_cys_pep_sf"/>
</dbReference>
<dbReference type="RefSeq" id="WP_201846981.1">
    <property type="nucleotide sequence ID" value="NZ_JABBYC010000015.1"/>
</dbReference>
<comment type="caution">
    <text evidence="2">The sequence shown here is derived from an EMBL/GenBank/DDBJ whole genome shotgun (WGS) entry which is preliminary data.</text>
</comment>
<organism evidence="2 3">
    <name type="scientific">Myceligenerans indicum</name>
    <dbReference type="NCBI Taxonomy" id="2593663"/>
    <lineage>
        <taxon>Bacteria</taxon>
        <taxon>Bacillati</taxon>
        <taxon>Actinomycetota</taxon>
        <taxon>Actinomycetes</taxon>
        <taxon>Micrococcales</taxon>
        <taxon>Promicromonosporaceae</taxon>
        <taxon>Myceligenerans</taxon>
    </lineage>
</organism>
<sequence>MRRMIGAIGGAVFGVAMVVGPAGAVEAPSADTAAQVEELMRLTSYESITDEARLEFTHELENVARSNGEPVEDVLEAAIAEAQDSLAETRRDAGSGSGVMALSGDSDSCGTKRVIGNATQTGDVFYSPASTAGVQHGHSGIYYRTGTVVEAPGPNRNSRSVSATSLKVCDNTYKQHVKRVYSERKSAGDRAYSKYRGKPYDLNFAFNKKNGAEKVNCSELVWRAYRYSAAGISLDVNGGSGVYPVNIKNSGYTTTYKVL</sequence>
<dbReference type="EMBL" id="JABBYC010000015">
    <property type="protein sequence ID" value="MBL0886724.1"/>
    <property type="molecule type" value="Genomic_DNA"/>
</dbReference>
<name>A0ABS1LKH8_9MICO</name>
<evidence type="ECO:0000313" key="3">
    <source>
        <dbReference type="Proteomes" id="UP000675409"/>
    </source>
</evidence>
<dbReference type="SUPFAM" id="SSF54001">
    <property type="entry name" value="Cysteine proteinases"/>
    <property type="match status" value="1"/>
</dbReference>
<dbReference type="Gene3D" id="3.90.1720.10">
    <property type="entry name" value="endopeptidase domain like (from Nostoc punctiforme)"/>
    <property type="match status" value="1"/>
</dbReference>
<accession>A0ABS1LKH8</accession>
<evidence type="ECO:0000256" key="1">
    <source>
        <dbReference type="SAM" id="SignalP"/>
    </source>
</evidence>
<feature type="signal peptide" evidence="1">
    <location>
        <begin position="1"/>
        <end position="24"/>
    </location>
</feature>
<protein>
    <recommendedName>
        <fullName evidence="4">Permuted papain-like amidase enzyme, YaeF/YiiX, C92 family</fullName>
    </recommendedName>
</protein>
<proteinExistence type="predicted"/>
<gene>
    <name evidence="2" type="ORF">HGK34_10640</name>
</gene>
<keyword evidence="1" id="KW-0732">Signal</keyword>
<keyword evidence="3" id="KW-1185">Reference proteome</keyword>
<feature type="chain" id="PRO_5045755678" description="Permuted papain-like amidase enzyme, YaeF/YiiX, C92 family" evidence="1">
    <location>
        <begin position="25"/>
        <end position="259"/>
    </location>
</feature>
<evidence type="ECO:0000313" key="2">
    <source>
        <dbReference type="EMBL" id="MBL0886724.1"/>
    </source>
</evidence>